<dbReference type="GO" id="GO:0004823">
    <property type="term" value="F:leucine-tRNA ligase activity"/>
    <property type="evidence" value="ECO:0007669"/>
    <property type="project" value="UniProtKB-EC"/>
</dbReference>
<evidence type="ECO:0000256" key="7">
    <source>
        <dbReference type="ARBA" id="ARBA00047469"/>
    </source>
</evidence>
<keyword evidence="16" id="KW-1185">Reference proteome</keyword>
<dbReference type="InterPro" id="IPR014729">
    <property type="entry name" value="Rossmann-like_a/b/a_fold"/>
</dbReference>
<dbReference type="InterPro" id="IPR015413">
    <property type="entry name" value="Methionyl/Leucyl_tRNA_Synth"/>
</dbReference>
<evidence type="ECO:0000259" key="14">
    <source>
        <dbReference type="Pfam" id="PF13603"/>
    </source>
</evidence>
<dbReference type="PANTHER" id="PTHR43740:SF2">
    <property type="entry name" value="LEUCINE--TRNA LIGASE, MITOCHONDRIAL"/>
    <property type="match status" value="1"/>
</dbReference>
<evidence type="ECO:0000256" key="3">
    <source>
        <dbReference type="ARBA" id="ARBA00022741"/>
    </source>
</evidence>
<evidence type="ECO:0000256" key="4">
    <source>
        <dbReference type="ARBA" id="ARBA00022840"/>
    </source>
</evidence>
<dbReference type="PANTHER" id="PTHR43740">
    <property type="entry name" value="LEUCYL-TRNA SYNTHETASE"/>
    <property type="match status" value="1"/>
</dbReference>
<dbReference type="HAMAP" id="MF_00049_B">
    <property type="entry name" value="Leu_tRNA_synth_B"/>
    <property type="match status" value="1"/>
</dbReference>
<comment type="caution">
    <text evidence="8">Lacks conserved residue(s) required for the propagation of feature annotation.</text>
</comment>
<dbReference type="CDD" id="cd07958">
    <property type="entry name" value="Anticodon_Ia_Leu_BEm"/>
    <property type="match status" value="1"/>
</dbReference>
<keyword evidence="4 8" id="KW-0067">ATP-binding</keyword>
<reference evidence="15 16" key="1">
    <citation type="submission" date="2024-08" db="EMBL/GenBank/DDBJ databases">
        <title>Whole-genome sequencing of halo(alkali)philic microorganisms from hypersaline lakes.</title>
        <authorList>
            <person name="Sorokin D.Y."/>
            <person name="Merkel A.Y."/>
            <person name="Messina E."/>
            <person name="Yakimov M."/>
        </authorList>
    </citation>
    <scope>NUCLEOTIDE SEQUENCE [LARGE SCALE GENOMIC DNA]</scope>
    <source>
        <strain evidence="15 16">AB-hyl4</strain>
    </source>
</reference>
<dbReference type="SUPFAM" id="SSF47323">
    <property type="entry name" value="Anticodon-binding domain of a subclass of class I aminoacyl-tRNA synthetases"/>
    <property type="match status" value="1"/>
</dbReference>
<dbReference type="SUPFAM" id="SSF50677">
    <property type="entry name" value="ValRS/IleRS/LeuRS editing domain"/>
    <property type="match status" value="1"/>
</dbReference>
<evidence type="ECO:0000256" key="10">
    <source>
        <dbReference type="SAM" id="MobiDB-lite"/>
    </source>
</evidence>
<protein>
    <recommendedName>
        <fullName evidence="8">Leucine--tRNA ligase</fullName>
        <ecNumber evidence="8">6.1.1.4</ecNumber>
    </recommendedName>
    <alternativeName>
        <fullName evidence="8">Leucyl-tRNA synthetase</fullName>
        <shortName evidence="8">LeuRS</shortName>
    </alternativeName>
</protein>
<evidence type="ECO:0000256" key="2">
    <source>
        <dbReference type="ARBA" id="ARBA00022598"/>
    </source>
</evidence>
<evidence type="ECO:0000256" key="6">
    <source>
        <dbReference type="ARBA" id="ARBA00023146"/>
    </source>
</evidence>
<keyword evidence="2 8" id="KW-0436">Ligase</keyword>
<feature type="short sequence motif" description="'KMSKS' region" evidence="8">
    <location>
        <begin position="759"/>
        <end position="763"/>
    </location>
</feature>
<dbReference type="InterPro" id="IPR025709">
    <property type="entry name" value="Leu_tRNA-synth_edit"/>
</dbReference>
<dbReference type="EMBL" id="JBGUBD010000012">
    <property type="protein sequence ID" value="MFA9479867.1"/>
    <property type="molecule type" value="Genomic_DNA"/>
</dbReference>
<dbReference type="InterPro" id="IPR009008">
    <property type="entry name" value="Val/Leu/Ile-tRNA-synth_edit"/>
</dbReference>
<name>A0ABV4U8C1_9BACT</name>
<evidence type="ECO:0000259" key="12">
    <source>
        <dbReference type="Pfam" id="PF08264"/>
    </source>
</evidence>
<dbReference type="InterPro" id="IPR002300">
    <property type="entry name" value="aa-tRNA-synth_Ia"/>
</dbReference>
<comment type="subcellular location">
    <subcellularLocation>
        <location evidence="8">Cytoplasm</location>
    </subcellularLocation>
</comment>
<dbReference type="InterPro" id="IPR013155">
    <property type="entry name" value="M/V/L/I-tRNA-synth_anticd-bd"/>
</dbReference>
<feature type="binding site" evidence="8">
    <location>
        <position position="762"/>
    </location>
    <ligand>
        <name>ATP</name>
        <dbReference type="ChEBI" id="CHEBI:30616"/>
    </ligand>
</feature>
<keyword evidence="3 8" id="KW-0547">Nucleotide-binding</keyword>
<dbReference type="InterPro" id="IPR009080">
    <property type="entry name" value="tRNAsynth_Ia_anticodon-bd"/>
</dbReference>
<dbReference type="Gene3D" id="3.40.50.620">
    <property type="entry name" value="HUPs"/>
    <property type="match status" value="3"/>
</dbReference>
<dbReference type="Gene3D" id="1.10.730.10">
    <property type="entry name" value="Isoleucyl-tRNA Synthetase, Domain 1"/>
    <property type="match status" value="1"/>
</dbReference>
<comment type="catalytic activity">
    <reaction evidence="7 8">
        <text>tRNA(Leu) + L-leucine + ATP = L-leucyl-tRNA(Leu) + AMP + diphosphate</text>
        <dbReference type="Rhea" id="RHEA:11688"/>
        <dbReference type="Rhea" id="RHEA-COMP:9613"/>
        <dbReference type="Rhea" id="RHEA-COMP:9622"/>
        <dbReference type="ChEBI" id="CHEBI:30616"/>
        <dbReference type="ChEBI" id="CHEBI:33019"/>
        <dbReference type="ChEBI" id="CHEBI:57427"/>
        <dbReference type="ChEBI" id="CHEBI:78442"/>
        <dbReference type="ChEBI" id="CHEBI:78494"/>
        <dbReference type="ChEBI" id="CHEBI:456215"/>
        <dbReference type="EC" id="6.1.1.4"/>
    </reaction>
</comment>
<organism evidence="15 16">
    <name type="scientific">Natronomicrosphaera hydrolytica</name>
    <dbReference type="NCBI Taxonomy" id="3242702"/>
    <lineage>
        <taxon>Bacteria</taxon>
        <taxon>Pseudomonadati</taxon>
        <taxon>Planctomycetota</taxon>
        <taxon>Phycisphaerae</taxon>
        <taxon>Phycisphaerales</taxon>
        <taxon>Phycisphaeraceae</taxon>
        <taxon>Natronomicrosphaera</taxon>
    </lineage>
</organism>
<dbReference type="Gene3D" id="3.90.740.10">
    <property type="entry name" value="Valyl/Leucyl/Isoleucyl-tRNA synthetase, editing domain"/>
    <property type="match status" value="1"/>
</dbReference>
<keyword evidence="6 8" id="KW-0030">Aminoacyl-tRNA synthetase</keyword>
<evidence type="ECO:0000256" key="1">
    <source>
        <dbReference type="ARBA" id="ARBA00005594"/>
    </source>
</evidence>
<dbReference type="Pfam" id="PF08264">
    <property type="entry name" value="Anticodon_1"/>
    <property type="match status" value="1"/>
</dbReference>
<evidence type="ECO:0000259" key="13">
    <source>
        <dbReference type="Pfam" id="PF09334"/>
    </source>
</evidence>
<dbReference type="Proteomes" id="UP001575105">
    <property type="component" value="Unassembled WGS sequence"/>
</dbReference>
<feature type="region of interest" description="Disordered" evidence="10">
    <location>
        <begin position="579"/>
        <end position="598"/>
    </location>
</feature>
<feature type="domain" description="Methionyl/Valyl/Leucyl/Isoleucyl-tRNA synthetase anticodon-binding" evidence="12">
    <location>
        <begin position="833"/>
        <end position="949"/>
    </location>
</feature>
<evidence type="ECO:0000259" key="11">
    <source>
        <dbReference type="Pfam" id="PF00133"/>
    </source>
</evidence>
<dbReference type="Pfam" id="PF00133">
    <property type="entry name" value="tRNA-synt_1"/>
    <property type="match status" value="1"/>
</dbReference>
<feature type="domain" description="Leucyl-tRNA synthetase editing" evidence="14">
    <location>
        <begin position="298"/>
        <end position="488"/>
    </location>
</feature>
<feature type="domain" description="Aminoacyl-tRNA synthetase class Ia" evidence="11">
    <location>
        <begin position="759"/>
        <end position="788"/>
    </location>
</feature>
<dbReference type="InterPro" id="IPR002302">
    <property type="entry name" value="Leu-tRNA-ligase"/>
</dbReference>
<evidence type="ECO:0000313" key="15">
    <source>
        <dbReference type="EMBL" id="MFA9479867.1"/>
    </source>
</evidence>
<dbReference type="PRINTS" id="PR00985">
    <property type="entry name" value="TRNASYNTHLEU"/>
</dbReference>
<proteinExistence type="inferred from homology"/>
<dbReference type="EC" id="6.1.1.4" evidence="8"/>
<dbReference type="Pfam" id="PF13603">
    <property type="entry name" value="tRNA-synt_1_2"/>
    <property type="match status" value="1"/>
</dbReference>
<dbReference type="RefSeq" id="WP_425346790.1">
    <property type="nucleotide sequence ID" value="NZ_JBGUBD010000012.1"/>
</dbReference>
<evidence type="ECO:0000256" key="5">
    <source>
        <dbReference type="ARBA" id="ARBA00022917"/>
    </source>
</evidence>
<dbReference type="NCBIfam" id="TIGR00396">
    <property type="entry name" value="leuS_bact"/>
    <property type="match status" value="1"/>
</dbReference>
<feature type="domain" description="Methionyl/Leucyl tRNA synthetase" evidence="13">
    <location>
        <begin position="47"/>
        <end position="153"/>
    </location>
</feature>
<gene>
    <name evidence="8 15" type="primary">leuS</name>
    <name evidence="15" type="ORF">ACERK3_16410</name>
</gene>
<evidence type="ECO:0000256" key="8">
    <source>
        <dbReference type="HAMAP-Rule" id="MF_00049"/>
    </source>
</evidence>
<keyword evidence="8" id="KW-0963">Cytoplasm</keyword>
<comment type="similarity">
    <text evidence="1 8 9">Belongs to the class-I aminoacyl-tRNA synthetase family.</text>
</comment>
<evidence type="ECO:0000313" key="16">
    <source>
        <dbReference type="Proteomes" id="UP001575105"/>
    </source>
</evidence>
<accession>A0ABV4U8C1</accession>
<comment type="caution">
    <text evidence="15">The sequence shown here is derived from an EMBL/GenBank/DDBJ whole genome shotgun (WGS) entry which is preliminary data.</text>
</comment>
<dbReference type="SUPFAM" id="SSF52374">
    <property type="entry name" value="Nucleotidylyl transferase"/>
    <property type="match status" value="1"/>
</dbReference>
<sequence length="987" mass="110965">MKYQPHEIEPRWQAWWDQNNTFRTPNPGEPANGKLDPASPKFYVLDMFPYPSGVGLHVGHPLGYIATDIVARYKRMRGYNVLHPMGFDSFGLPAEQFAVEHGVHPRITTERNIENMVSQLKKLGLGYDWSRRVATTEPAYYKWTQWVFLQLYHSWFDPTQNRARPIAELEQALQAGDIEIGPDGELVFEGAMTGLEPIAGEQVFTRRWYDLTPKQQRALIDEYRLAFLDEVPVNWCPALGTVLANEEVTNDNRSERGNHPVHKRPLKQWMLRITAFAERLIDDLDLVDWPEPIKLMQRNWIGKSEGAEVHFPIVGPTNDAEVASDTNDTGDVITVFTTRPDTLFGATYMVLAPEHPLVEAITTADQYHAVNEYRKQAEAKADIDRQADTKEKTGVFTGAYAINPVTEERIPIWVADYVMMGYGTGAIMAVPAHDDRDFAFAKQFDLPIRAVVMPDDDWLEAHAIESQQNPGSSASDAYLADAGAFDNAFVGHGEAVNSVNDEITLNGLPTADAKQAMIQWLKRKDIGHGQVQYKLRDWLFSRQRYWGEPFPIAHCPEGGTKAIDEADLPVELPEMEDFRPAASDDPAAPPQPPLGRAPESWKYVEIDGERCQRELNTMPQWAGSCWYYLRFLDPQNSEQLVGQAAEQYWMQSPKRSGGTHAGGVDLYVGGVEHAVLHLLYARFWHKVLYDLGHVSTPEPFGRLFNQGYIQAYYYEDQRGMRVPVDEVVDQDGKPAREVQDEKGRQFFHQGKPVKQMYGKMGKSLKNAVAPDDVINEHGADALRLYLMYLGPLDQSKVWSSRDIVGVSRFLQRLWRNLVNEDTGDLLATDSEPDDELRHLLHKSIKRVTDALDSLSLNVGIAALIELNNALVALDRVPREVAEPMVRMLSPLAPHVAEELWHRLGKAGSVADADWPSYDESLLTRATVELPVQINGKMRGKITLPADADEAAVETAAKADPKIAAAIEGKTLRKVIVVPGRMVNLVAN</sequence>
<evidence type="ECO:0000256" key="9">
    <source>
        <dbReference type="RuleBase" id="RU363039"/>
    </source>
</evidence>
<dbReference type="Pfam" id="PF09334">
    <property type="entry name" value="tRNA-synt_1g"/>
    <property type="match status" value="1"/>
</dbReference>
<keyword evidence="5 8" id="KW-0648">Protein biosynthesis</keyword>